<name>A0A6M3LX54_9ZZZZ</name>
<evidence type="ECO:0000313" key="1">
    <source>
        <dbReference type="EMBL" id="QJA99353.1"/>
    </source>
</evidence>
<reference evidence="1" key="1">
    <citation type="submission" date="2020-03" db="EMBL/GenBank/DDBJ databases">
        <title>The deep terrestrial virosphere.</title>
        <authorList>
            <person name="Holmfeldt K."/>
            <person name="Nilsson E."/>
            <person name="Simone D."/>
            <person name="Lopez-Fernandez M."/>
            <person name="Wu X."/>
            <person name="de Brujin I."/>
            <person name="Lundin D."/>
            <person name="Andersson A."/>
            <person name="Bertilsson S."/>
            <person name="Dopson M."/>
        </authorList>
    </citation>
    <scope>NUCLEOTIDE SEQUENCE</scope>
    <source>
        <strain evidence="1">MM171A01128</strain>
        <strain evidence="2">MM171B01055</strain>
    </source>
</reference>
<dbReference type="AlphaFoldDB" id="A0A6M3LX54"/>
<accession>A0A6M3LX54</accession>
<organism evidence="1">
    <name type="scientific">viral metagenome</name>
    <dbReference type="NCBI Taxonomy" id="1070528"/>
    <lineage>
        <taxon>unclassified sequences</taxon>
        <taxon>metagenomes</taxon>
        <taxon>organismal metagenomes</taxon>
    </lineage>
</organism>
<gene>
    <name evidence="1" type="ORF">MM171A01128_0007</name>
    <name evidence="2" type="ORF">MM171B01055_0003</name>
</gene>
<evidence type="ECO:0000313" key="2">
    <source>
        <dbReference type="EMBL" id="QJB02816.1"/>
    </source>
</evidence>
<sequence>MKIWLISQSVNGGYGTYDSAVVVAESEEEAKIINPGGRKKNRNGDRRVNRFKSWCHRKDVTAKLLGEAIKGVKKGVVCASYHEI</sequence>
<proteinExistence type="predicted"/>
<dbReference type="EMBL" id="MT143645">
    <property type="protein sequence ID" value="QJA99353.1"/>
    <property type="molecule type" value="Genomic_DNA"/>
</dbReference>
<protein>
    <submittedName>
        <fullName evidence="1">Uncharacterized protein</fullName>
    </submittedName>
</protein>
<dbReference type="EMBL" id="MT143809">
    <property type="protein sequence ID" value="QJB02816.1"/>
    <property type="molecule type" value="Genomic_DNA"/>
</dbReference>